<gene>
    <name evidence="3" type="ORF">ACFSBH_17915</name>
</gene>
<name>A0ABW4HWP8_9BACI</name>
<comment type="caution">
    <text evidence="3">The sequence shown here is derived from an EMBL/GenBank/DDBJ whole genome shotgun (WGS) entry which is preliminary data.</text>
</comment>
<dbReference type="CDD" id="cd06259">
    <property type="entry name" value="YdcF-like"/>
    <property type="match status" value="1"/>
</dbReference>
<dbReference type="Gene3D" id="3.40.50.620">
    <property type="entry name" value="HUPs"/>
    <property type="match status" value="1"/>
</dbReference>
<dbReference type="Pfam" id="PF02698">
    <property type="entry name" value="DUF218"/>
    <property type="match status" value="1"/>
</dbReference>
<dbReference type="InterPro" id="IPR003848">
    <property type="entry name" value="DUF218"/>
</dbReference>
<feature type="transmembrane region" description="Helical" evidence="1">
    <location>
        <begin position="5"/>
        <end position="24"/>
    </location>
</feature>
<keyword evidence="4" id="KW-1185">Reference proteome</keyword>
<organism evidence="3 4">
    <name type="scientific">Oceanobacillus luteolus</name>
    <dbReference type="NCBI Taxonomy" id="1274358"/>
    <lineage>
        <taxon>Bacteria</taxon>
        <taxon>Bacillati</taxon>
        <taxon>Bacillota</taxon>
        <taxon>Bacilli</taxon>
        <taxon>Bacillales</taxon>
        <taxon>Bacillaceae</taxon>
        <taxon>Oceanobacillus</taxon>
    </lineage>
</organism>
<dbReference type="InterPro" id="IPR014729">
    <property type="entry name" value="Rossmann-like_a/b/a_fold"/>
</dbReference>
<feature type="domain" description="DUF218" evidence="2">
    <location>
        <begin position="43"/>
        <end position="197"/>
    </location>
</feature>
<keyword evidence="1" id="KW-0812">Transmembrane</keyword>
<proteinExistence type="predicted"/>
<evidence type="ECO:0000256" key="1">
    <source>
        <dbReference type="SAM" id="Phobius"/>
    </source>
</evidence>
<evidence type="ECO:0000259" key="2">
    <source>
        <dbReference type="Pfam" id="PF02698"/>
    </source>
</evidence>
<keyword evidence="1" id="KW-0472">Membrane</keyword>
<keyword evidence="1" id="KW-1133">Transmembrane helix</keyword>
<dbReference type="RefSeq" id="WP_251515110.1">
    <property type="nucleotide sequence ID" value="NZ_JAMBON010000023.1"/>
</dbReference>
<dbReference type="EMBL" id="JBHUDE010000158">
    <property type="protein sequence ID" value="MFD1609497.1"/>
    <property type="molecule type" value="Genomic_DNA"/>
</dbReference>
<evidence type="ECO:0000313" key="4">
    <source>
        <dbReference type="Proteomes" id="UP001597221"/>
    </source>
</evidence>
<dbReference type="Proteomes" id="UP001597221">
    <property type="component" value="Unassembled WGS sequence"/>
</dbReference>
<protein>
    <submittedName>
        <fullName evidence="3">YdcF family protein</fullName>
    </submittedName>
</protein>
<evidence type="ECO:0000313" key="3">
    <source>
        <dbReference type="EMBL" id="MFD1609497.1"/>
    </source>
</evidence>
<accession>A0ABW4HWP8</accession>
<reference evidence="4" key="1">
    <citation type="journal article" date="2019" name="Int. J. Syst. Evol. Microbiol.">
        <title>The Global Catalogue of Microorganisms (GCM) 10K type strain sequencing project: providing services to taxonomists for standard genome sequencing and annotation.</title>
        <authorList>
            <consortium name="The Broad Institute Genomics Platform"/>
            <consortium name="The Broad Institute Genome Sequencing Center for Infectious Disease"/>
            <person name="Wu L."/>
            <person name="Ma J."/>
        </authorList>
    </citation>
    <scope>NUCLEOTIDE SEQUENCE [LARGE SCALE GENOMIC DNA]</scope>
    <source>
        <strain evidence="4">CGMCC 1.12376</strain>
    </source>
</reference>
<sequence>MRKRYIILTVIVLFILMILLFFRFGGELLVKEDNIEEIEEAVLVLLMGSVGDRALGAYELYENGNIDQILLVESHIEGEELLGERDIAIPGDADLSKHILTELGAPQEDITILPGHAESTKDEAVTVKEYLKDNPDINTVILTTSKFHSYRANLIFNKALKDQDVAIYSSPTPYDPFEAKGWYQDREDIQRVITEYIKLAHYLLLEQFQL</sequence>